<protein>
    <recommendedName>
        <fullName evidence="2">glutamine--tRNA ligase</fullName>
        <ecNumber evidence="2">6.1.1.18</ecNumber>
    </recommendedName>
</protein>
<feature type="compositionally biased region" description="Basic and acidic residues" evidence="10">
    <location>
        <begin position="353"/>
        <end position="370"/>
    </location>
</feature>
<dbReference type="SUPFAM" id="SSF50715">
    <property type="entry name" value="Ribosomal protein L25-like"/>
    <property type="match status" value="1"/>
</dbReference>
<evidence type="ECO:0000313" key="12">
    <source>
        <dbReference type="EMBL" id="OAG31706.1"/>
    </source>
</evidence>
<keyword evidence="4 9" id="KW-0547">Nucleotide-binding</keyword>
<dbReference type="RefSeq" id="XP_067545307.1">
    <property type="nucleotide sequence ID" value="XM_067687599.1"/>
</dbReference>
<keyword evidence="5 9" id="KW-0067">ATP-binding</keyword>
<evidence type="ECO:0000256" key="6">
    <source>
        <dbReference type="ARBA" id="ARBA00022917"/>
    </source>
</evidence>
<evidence type="ECO:0000256" key="9">
    <source>
        <dbReference type="RuleBase" id="RU363037"/>
    </source>
</evidence>
<dbReference type="OrthoDB" id="10250478at2759"/>
<dbReference type="AlphaFoldDB" id="A0A177EJ12"/>
<dbReference type="PANTHER" id="PTHR43097:SF4">
    <property type="entry name" value="GLUTAMINE--TRNA LIGASE"/>
    <property type="match status" value="1"/>
</dbReference>
<evidence type="ECO:0000256" key="4">
    <source>
        <dbReference type="ARBA" id="ARBA00022741"/>
    </source>
</evidence>
<dbReference type="GO" id="GO:0005829">
    <property type="term" value="C:cytosol"/>
    <property type="evidence" value="ECO:0007669"/>
    <property type="project" value="EnsemblFungi"/>
</dbReference>
<dbReference type="EMBL" id="LTDL01000014">
    <property type="protein sequence ID" value="OAG31706.1"/>
    <property type="molecule type" value="Genomic_DNA"/>
</dbReference>
<feature type="domain" description="Glutamyl/glutaminyl-tRNA synthetase class Ib catalytic" evidence="11">
    <location>
        <begin position="255"/>
        <end position="564"/>
    </location>
</feature>
<organism evidence="12 13">
    <name type="scientific">Nematocida displodere</name>
    <dbReference type="NCBI Taxonomy" id="1805483"/>
    <lineage>
        <taxon>Eukaryota</taxon>
        <taxon>Fungi</taxon>
        <taxon>Fungi incertae sedis</taxon>
        <taxon>Microsporidia</taxon>
        <taxon>Nematocida</taxon>
    </lineage>
</organism>
<dbReference type="InterPro" id="IPR014729">
    <property type="entry name" value="Rossmann-like_a/b/a_fold"/>
</dbReference>
<evidence type="ECO:0000256" key="8">
    <source>
        <dbReference type="ARBA" id="ARBA00048270"/>
    </source>
</evidence>
<dbReference type="VEuPathDB" id="MicrosporidiaDB:NEDG_00181"/>
<dbReference type="Pfam" id="PF00749">
    <property type="entry name" value="tRNA-synt_1c"/>
    <property type="match status" value="1"/>
</dbReference>
<dbReference type="InterPro" id="IPR050132">
    <property type="entry name" value="Gln/Glu-tRNA_Ligase"/>
</dbReference>
<keyword evidence="3 9" id="KW-0436">Ligase</keyword>
<dbReference type="InterPro" id="IPR000924">
    <property type="entry name" value="Glu/Gln-tRNA-synth"/>
</dbReference>
<evidence type="ECO:0000256" key="3">
    <source>
        <dbReference type="ARBA" id="ARBA00022598"/>
    </source>
</evidence>
<gene>
    <name evidence="12" type="ORF">NEDG_00181</name>
</gene>
<dbReference type="InterPro" id="IPR001412">
    <property type="entry name" value="aa-tRNA-synth_I_CS"/>
</dbReference>
<reference evidence="12 13" key="1">
    <citation type="submission" date="2016-02" db="EMBL/GenBank/DDBJ databases">
        <title>Discovery of a natural microsporidian pathogen with a broad tissue tropism in Caenorhabditis elegans.</title>
        <authorList>
            <person name="Luallen R.J."/>
            <person name="Reinke A.W."/>
            <person name="Tong L."/>
            <person name="Botts M.R."/>
            <person name="Felix M.-A."/>
            <person name="Troemel E.R."/>
        </authorList>
    </citation>
    <scope>NUCLEOTIDE SEQUENCE [LARGE SCALE GENOMIC DNA]</scope>
    <source>
        <strain evidence="12 13">JUm2807</strain>
    </source>
</reference>
<dbReference type="GO" id="GO:0005739">
    <property type="term" value="C:mitochondrion"/>
    <property type="evidence" value="ECO:0007669"/>
    <property type="project" value="EnsemblFungi"/>
</dbReference>
<feature type="region of interest" description="Disordered" evidence="10">
    <location>
        <begin position="353"/>
        <end position="390"/>
    </location>
</feature>
<dbReference type="GO" id="GO:0004819">
    <property type="term" value="F:glutamine-tRNA ligase activity"/>
    <property type="evidence" value="ECO:0007669"/>
    <property type="project" value="UniProtKB-EC"/>
</dbReference>
<evidence type="ECO:0000256" key="1">
    <source>
        <dbReference type="ARBA" id="ARBA00005594"/>
    </source>
</evidence>
<dbReference type="PRINTS" id="PR00987">
    <property type="entry name" value="TRNASYNTHGLU"/>
</dbReference>
<dbReference type="FunFam" id="3.40.50.620:FF:000037">
    <property type="entry name" value="Glutamine--tRNA ligase cytoplasmic"/>
    <property type="match status" value="1"/>
</dbReference>
<dbReference type="PROSITE" id="PS00178">
    <property type="entry name" value="AA_TRNA_LIGASE_I"/>
    <property type="match status" value="1"/>
</dbReference>
<dbReference type="GeneID" id="93646531"/>
<evidence type="ECO:0000313" key="13">
    <source>
        <dbReference type="Proteomes" id="UP000185944"/>
    </source>
</evidence>
<dbReference type="Gene3D" id="3.40.50.620">
    <property type="entry name" value="HUPs"/>
    <property type="match status" value="1"/>
</dbReference>
<dbReference type="Proteomes" id="UP000185944">
    <property type="component" value="Unassembled WGS sequence"/>
</dbReference>
<dbReference type="GO" id="GO:0006425">
    <property type="term" value="P:glutaminyl-tRNA aminoacylation"/>
    <property type="evidence" value="ECO:0007669"/>
    <property type="project" value="EnsemblFungi"/>
</dbReference>
<dbReference type="SUPFAM" id="SSF52374">
    <property type="entry name" value="Nucleotidylyl transferase"/>
    <property type="match status" value="1"/>
</dbReference>
<evidence type="ECO:0000259" key="11">
    <source>
        <dbReference type="Pfam" id="PF00749"/>
    </source>
</evidence>
<proteinExistence type="inferred from homology"/>
<dbReference type="PANTHER" id="PTHR43097">
    <property type="entry name" value="GLUTAMINE-TRNA LIGASE"/>
    <property type="match status" value="1"/>
</dbReference>
<comment type="caution">
    <text evidence="12">The sequence shown here is derived from an EMBL/GenBank/DDBJ whole genome shotgun (WGS) entry which is preliminary data.</text>
</comment>
<keyword evidence="6 9" id="KW-0648">Protein biosynthesis</keyword>
<evidence type="ECO:0000256" key="10">
    <source>
        <dbReference type="SAM" id="MobiDB-lite"/>
    </source>
</evidence>
<comment type="catalytic activity">
    <reaction evidence="8">
        <text>tRNA(Gln) + L-glutamine + ATP = L-glutaminyl-tRNA(Gln) + AMP + diphosphate</text>
        <dbReference type="Rhea" id="RHEA:20121"/>
        <dbReference type="Rhea" id="RHEA-COMP:9662"/>
        <dbReference type="Rhea" id="RHEA-COMP:9681"/>
        <dbReference type="ChEBI" id="CHEBI:30616"/>
        <dbReference type="ChEBI" id="CHEBI:33019"/>
        <dbReference type="ChEBI" id="CHEBI:58359"/>
        <dbReference type="ChEBI" id="CHEBI:78442"/>
        <dbReference type="ChEBI" id="CHEBI:78521"/>
        <dbReference type="ChEBI" id="CHEBI:456215"/>
        <dbReference type="EC" id="6.1.1.18"/>
    </reaction>
</comment>
<dbReference type="GO" id="GO:1990825">
    <property type="term" value="F:sequence-specific mRNA binding"/>
    <property type="evidence" value="ECO:0007669"/>
    <property type="project" value="EnsemblFungi"/>
</dbReference>
<evidence type="ECO:0000256" key="2">
    <source>
        <dbReference type="ARBA" id="ARBA00012836"/>
    </source>
</evidence>
<keyword evidence="7 9" id="KW-0030">Aminoacyl-tRNA synthetase</keyword>
<accession>A0A177EJ12</accession>
<keyword evidence="13" id="KW-1185">Reference proteome</keyword>
<name>A0A177EJ12_9MICR</name>
<dbReference type="InterPro" id="IPR011035">
    <property type="entry name" value="Ribosomal_bL25/Gln-tRNA_synth"/>
</dbReference>
<feature type="compositionally biased region" description="Low complexity" evidence="10">
    <location>
        <begin position="371"/>
        <end position="388"/>
    </location>
</feature>
<dbReference type="InterPro" id="IPR020058">
    <property type="entry name" value="Glu/Gln-tRNA-synth_Ib_cat-dom"/>
</dbReference>
<dbReference type="EC" id="6.1.1.18" evidence="2"/>
<sequence length="760" mass="86482">MTIGETTETQFLSGLGIQGAKIEELLKNKRVKAVLPVLQRRVKEASALAASEKKLMYKVIEVSNPETADIFTELVLSGAAKQETDLKNIESVLKHNPQASSREVEEIMKKNVPALDEMVEVATSILQAHAAEPRARLLKELKHHPRLQFVPPKTLLELLEEVAVTRTSAKAETKETPNQAKIEELLELGAKDVPPTRTINKAYQKLTVSEEHLSSKERKWTRYLEGEMQEMHTPFTNYQKTPEILRNHIKRTKGQVRVRFPPEPNGHLHIGHAKAMSINFGFRDFYKGWISLRYDDTNPKAEKTIYYDKILEMVRWMGYTPDEVTYASDYFQKLYESAVELIKRGKAYVCHETRQDVSDKRKEAMDDKKAQSQAQAQTQTQNTEAAVASPWRNRTVEENLAEFEKMKNGHYEEKEAVLRMKMDMSSDNPQLWDLVAYRVLKHPHPRTGDTWVIYPSYDFTHCLTDSFEDITHSFCTTEFINSRASYYWLCHALDLYCPIQWEYSRLCIADTLLSKRFITKTINEGAFTGWDDPRLSTLEGLRSKGVPAPSIRRFVESLGITTVGSEIPRHLLDNAIREELSLSPKASVVIDPITLHILSTPPRSVLINRGDYRSGEYDPSFYRLQHKGVVFLKNVGAVEFVKESSGELWAKETDREHSAVIQWAESTSATATVEIIQGTTIHSFTKARVSPEPETAEPNTYWQFIRLGFFIRVPSPDLVFRMVVPLKAAPLLEGLLTVPVLDDPALGSASQSCTEPPETK</sequence>
<evidence type="ECO:0000256" key="7">
    <source>
        <dbReference type="ARBA" id="ARBA00023146"/>
    </source>
</evidence>
<comment type="similarity">
    <text evidence="1 9">Belongs to the class-I aminoacyl-tRNA synthetase family.</text>
</comment>
<dbReference type="GO" id="GO:0005524">
    <property type="term" value="F:ATP binding"/>
    <property type="evidence" value="ECO:0007669"/>
    <property type="project" value="UniProtKB-KW"/>
</dbReference>
<evidence type="ECO:0000256" key="5">
    <source>
        <dbReference type="ARBA" id="ARBA00022840"/>
    </source>
</evidence>
<dbReference type="STRING" id="1805483.A0A177EJ12"/>